<keyword evidence="2" id="KW-1185">Reference proteome</keyword>
<dbReference type="eggNOG" id="ENOG50331PW">
    <property type="taxonomic scope" value="Bacteria"/>
</dbReference>
<name>K9WDD6_9CYAN</name>
<organism evidence="1 2">
    <name type="scientific">Allocoleopsis franciscana PCC 7113</name>
    <dbReference type="NCBI Taxonomy" id="1173027"/>
    <lineage>
        <taxon>Bacteria</taxon>
        <taxon>Bacillati</taxon>
        <taxon>Cyanobacteriota</taxon>
        <taxon>Cyanophyceae</taxon>
        <taxon>Coleofasciculales</taxon>
        <taxon>Coleofasciculaceae</taxon>
        <taxon>Allocoleopsis</taxon>
        <taxon>Allocoleopsis franciscana</taxon>
    </lineage>
</organism>
<protein>
    <submittedName>
        <fullName evidence="1">Uncharacterized protein</fullName>
    </submittedName>
</protein>
<dbReference type="RefSeq" id="WP_015181968.1">
    <property type="nucleotide sequence ID" value="NC_019738.1"/>
</dbReference>
<evidence type="ECO:0000313" key="1">
    <source>
        <dbReference type="EMBL" id="AFZ17816.1"/>
    </source>
</evidence>
<evidence type="ECO:0000313" key="2">
    <source>
        <dbReference type="Proteomes" id="UP000010471"/>
    </source>
</evidence>
<dbReference type="STRING" id="1173027.Mic7113_1967"/>
<dbReference type="HOGENOM" id="CLU_183722_0_0_3"/>
<dbReference type="AlphaFoldDB" id="K9WDD6"/>
<sequence length="94" mass="11268">METNRKLPIVSPTFIYSYSGMPEKFQFIVPAPPPSADIFATYQLAHEFHREALYRQEQERYCEWYRATAESHKQELQKMQGDINLFGWFCRRKS</sequence>
<reference evidence="1 2" key="1">
    <citation type="submission" date="2012-06" db="EMBL/GenBank/DDBJ databases">
        <title>Finished chromosome of genome of Microcoleus sp. PCC 7113.</title>
        <authorList>
            <consortium name="US DOE Joint Genome Institute"/>
            <person name="Gugger M."/>
            <person name="Coursin T."/>
            <person name="Rippka R."/>
            <person name="Tandeau De Marsac N."/>
            <person name="Huntemann M."/>
            <person name="Wei C.-L."/>
            <person name="Han J."/>
            <person name="Detter J.C."/>
            <person name="Han C."/>
            <person name="Tapia R."/>
            <person name="Chen A."/>
            <person name="Kyrpides N."/>
            <person name="Mavromatis K."/>
            <person name="Markowitz V."/>
            <person name="Szeto E."/>
            <person name="Ivanova N."/>
            <person name="Pagani I."/>
            <person name="Pati A."/>
            <person name="Goodwin L."/>
            <person name="Nordberg H.P."/>
            <person name="Cantor M.N."/>
            <person name="Hua S.X."/>
            <person name="Woyke T."/>
            <person name="Kerfeld C.A."/>
        </authorList>
    </citation>
    <scope>NUCLEOTIDE SEQUENCE [LARGE SCALE GENOMIC DNA]</scope>
    <source>
        <strain evidence="1 2">PCC 7113</strain>
    </source>
</reference>
<dbReference type="Proteomes" id="UP000010471">
    <property type="component" value="Chromosome"/>
</dbReference>
<dbReference type="KEGG" id="mic:Mic7113_1967"/>
<accession>K9WDD6</accession>
<gene>
    <name evidence="1" type="ORF">Mic7113_1967</name>
</gene>
<dbReference type="EMBL" id="CP003630">
    <property type="protein sequence ID" value="AFZ17816.1"/>
    <property type="molecule type" value="Genomic_DNA"/>
</dbReference>
<proteinExistence type="predicted"/>